<evidence type="ECO:0000313" key="3">
    <source>
        <dbReference type="EMBL" id="MDJ1158531.1"/>
    </source>
</evidence>
<accession>A0ABT7AIW3</accession>
<feature type="region of interest" description="Disordered" evidence="1">
    <location>
        <begin position="1"/>
        <end position="35"/>
    </location>
</feature>
<comment type="caution">
    <text evidence="3">The sequence shown here is derived from an EMBL/GenBank/DDBJ whole genome shotgun (WGS) entry which is preliminary data.</text>
</comment>
<proteinExistence type="predicted"/>
<dbReference type="Pfam" id="PF18557">
    <property type="entry name" value="NepR"/>
    <property type="match status" value="1"/>
</dbReference>
<feature type="domain" description="Anti-sigma factor NepR" evidence="2">
    <location>
        <begin position="39"/>
        <end position="72"/>
    </location>
</feature>
<sequence length="77" mass="8145">MTRSSKSGDPDQAPNPTGPGGDGGRATARPRPPINEALQQVIGAQLKAAYDEIVSQPVPERFLELLHALEAKQGEGR</sequence>
<dbReference type="EMBL" id="JASJEV010000005">
    <property type="protein sequence ID" value="MDJ1158531.1"/>
    <property type="molecule type" value="Genomic_DNA"/>
</dbReference>
<dbReference type="InterPro" id="IPR041649">
    <property type="entry name" value="NepR"/>
</dbReference>
<keyword evidence="4" id="KW-1185">Reference proteome</keyword>
<evidence type="ECO:0000256" key="1">
    <source>
        <dbReference type="SAM" id="MobiDB-lite"/>
    </source>
</evidence>
<name>A0ABT7AIW3_9HYPH</name>
<evidence type="ECO:0000259" key="2">
    <source>
        <dbReference type="Pfam" id="PF18557"/>
    </source>
</evidence>
<dbReference type="RefSeq" id="WP_283740521.1">
    <property type="nucleotide sequence ID" value="NZ_JASJEV010000005.1"/>
</dbReference>
<dbReference type="Proteomes" id="UP001321492">
    <property type="component" value="Unassembled WGS sequence"/>
</dbReference>
<protein>
    <submittedName>
        <fullName evidence="3">NepR family anti-sigma factor</fullName>
    </submittedName>
</protein>
<gene>
    <name evidence="3" type="ORF">QNA08_09815</name>
</gene>
<reference evidence="3 4" key="1">
    <citation type="submission" date="2023-05" db="EMBL/GenBank/DDBJ databases">
        <title>Chelatococcus sp. nov., a moderately thermophilic bacterium isolated from hot spring microbial mat.</title>
        <authorList>
            <person name="Hu C.-J."/>
            <person name="Li W.-J."/>
        </authorList>
    </citation>
    <scope>NUCLEOTIDE SEQUENCE [LARGE SCALE GENOMIC DNA]</scope>
    <source>
        <strain evidence="3 4">SYSU G07232</strain>
    </source>
</reference>
<evidence type="ECO:0000313" key="4">
    <source>
        <dbReference type="Proteomes" id="UP001321492"/>
    </source>
</evidence>
<organism evidence="3 4">
    <name type="scientific">Chelatococcus albus</name>
    <dbReference type="NCBI Taxonomy" id="3047466"/>
    <lineage>
        <taxon>Bacteria</taxon>
        <taxon>Pseudomonadati</taxon>
        <taxon>Pseudomonadota</taxon>
        <taxon>Alphaproteobacteria</taxon>
        <taxon>Hyphomicrobiales</taxon>
        <taxon>Chelatococcaceae</taxon>
        <taxon>Chelatococcus</taxon>
    </lineage>
</organism>